<dbReference type="SUPFAM" id="SSF63380">
    <property type="entry name" value="Riboflavin synthase domain-like"/>
    <property type="match status" value="1"/>
</dbReference>
<dbReference type="PANTHER" id="PTHR30157:SF0">
    <property type="entry name" value="NADPH-DEPENDENT FERRIC-CHELATE REDUCTASE"/>
    <property type="match status" value="1"/>
</dbReference>
<dbReference type="InterPro" id="IPR017938">
    <property type="entry name" value="Riboflavin_synthase-like_b-brl"/>
</dbReference>
<dbReference type="Pfam" id="PF04954">
    <property type="entry name" value="SIP"/>
    <property type="match status" value="1"/>
</dbReference>
<dbReference type="GO" id="GO:0016491">
    <property type="term" value="F:oxidoreductase activity"/>
    <property type="evidence" value="ECO:0007669"/>
    <property type="project" value="InterPro"/>
</dbReference>
<dbReference type="CDD" id="cd06193">
    <property type="entry name" value="siderophore_interacting"/>
    <property type="match status" value="1"/>
</dbReference>
<dbReference type="AlphaFoldDB" id="A0A2N7RZA5"/>
<dbReference type="InterPro" id="IPR013113">
    <property type="entry name" value="SIP_FAD-bd"/>
</dbReference>
<evidence type="ECO:0000313" key="3">
    <source>
        <dbReference type="EMBL" id="TFH54802.1"/>
    </source>
</evidence>
<protein>
    <submittedName>
        <fullName evidence="2">NADPH-dependent ferric siderophore reductase</fullName>
    </submittedName>
    <submittedName>
        <fullName evidence="3">Siderophore-interacting protein</fullName>
    </submittedName>
</protein>
<dbReference type="InterPro" id="IPR039261">
    <property type="entry name" value="FNR_nucleotide-bd"/>
</dbReference>
<feature type="domain" description="FAD-binding FR-type" evidence="1">
    <location>
        <begin position="17"/>
        <end position="142"/>
    </location>
</feature>
<dbReference type="RefSeq" id="WP_102598467.1">
    <property type="nucleotide sequence ID" value="NZ_JABUYH010000031.1"/>
</dbReference>
<dbReference type="InterPro" id="IPR007037">
    <property type="entry name" value="SIP_rossman_dom"/>
</dbReference>
<dbReference type="EMBL" id="SPDS01000002">
    <property type="protein sequence ID" value="TFH54802.1"/>
    <property type="molecule type" value="Genomic_DNA"/>
</dbReference>
<organism evidence="2 4">
    <name type="scientific">Glutamicibacter arilaitensis</name>
    <dbReference type="NCBI Taxonomy" id="256701"/>
    <lineage>
        <taxon>Bacteria</taxon>
        <taxon>Bacillati</taxon>
        <taxon>Actinomycetota</taxon>
        <taxon>Actinomycetes</taxon>
        <taxon>Micrococcales</taxon>
        <taxon>Micrococcaceae</taxon>
        <taxon>Glutamicibacter</taxon>
    </lineage>
</organism>
<gene>
    <name evidence="2" type="ORF">CIK84_10825</name>
    <name evidence="3" type="ORF">EXY26_12500</name>
</gene>
<evidence type="ECO:0000313" key="5">
    <source>
        <dbReference type="Proteomes" id="UP000297638"/>
    </source>
</evidence>
<dbReference type="EMBL" id="PNQX01000002">
    <property type="protein sequence ID" value="PMQ19209.1"/>
    <property type="molecule type" value="Genomic_DNA"/>
</dbReference>
<dbReference type="Gene3D" id="3.40.50.80">
    <property type="entry name" value="Nucleotide-binding domain of ferredoxin-NADP reductase (FNR) module"/>
    <property type="match status" value="1"/>
</dbReference>
<evidence type="ECO:0000313" key="4">
    <source>
        <dbReference type="Proteomes" id="UP000235739"/>
    </source>
</evidence>
<evidence type="ECO:0000313" key="2">
    <source>
        <dbReference type="EMBL" id="PMQ19209.1"/>
    </source>
</evidence>
<dbReference type="InterPro" id="IPR017927">
    <property type="entry name" value="FAD-bd_FR_type"/>
</dbReference>
<reference evidence="3 5" key="2">
    <citation type="submission" date="2019-03" db="EMBL/GenBank/DDBJ databases">
        <title>Glutamicibacter sp. LJH19 genome.</title>
        <authorList>
            <person name="Sinai Borker S."/>
            <person name="Kumar R."/>
        </authorList>
    </citation>
    <scope>NUCLEOTIDE SEQUENCE [LARGE SCALE GENOMIC DNA]</scope>
    <source>
        <strain evidence="3 5">LJH19</strain>
    </source>
</reference>
<dbReference type="PANTHER" id="PTHR30157">
    <property type="entry name" value="FERRIC REDUCTASE, NADPH-DEPENDENT"/>
    <property type="match status" value="1"/>
</dbReference>
<evidence type="ECO:0000259" key="1">
    <source>
        <dbReference type="PROSITE" id="PS51384"/>
    </source>
</evidence>
<dbReference type="Proteomes" id="UP000297638">
    <property type="component" value="Unassembled WGS sequence"/>
</dbReference>
<comment type="caution">
    <text evidence="2">The sequence shown here is derived from an EMBL/GenBank/DDBJ whole genome shotgun (WGS) entry which is preliminary data.</text>
</comment>
<dbReference type="Gene3D" id="2.40.30.10">
    <property type="entry name" value="Translation factors"/>
    <property type="match status" value="1"/>
</dbReference>
<dbReference type="PROSITE" id="PS51384">
    <property type="entry name" value="FAD_FR"/>
    <property type="match status" value="1"/>
</dbReference>
<reference evidence="2 4" key="1">
    <citation type="journal article" date="2017" name="Elife">
        <title>Extensive horizontal gene transfer in cheese-associated bacteria.</title>
        <authorList>
            <person name="Bonham K.S."/>
            <person name="Wolfe B.E."/>
            <person name="Dutton R.J."/>
        </authorList>
    </citation>
    <scope>NUCLEOTIDE SEQUENCE [LARGE SCALE GENOMIC DNA]</scope>
    <source>
        <strain evidence="2 4">JB182</strain>
    </source>
</reference>
<accession>A0A2N7RZA5</accession>
<name>A0A2N7RZA5_9MICC</name>
<sequence length="284" mass="31518">MSKPTGGGPQAGSRPARPQVVLQVLKREEIAPHLVRLTLGGPGMSDFVDKPVTDRYVKFLFAKPELELELPYDMEALRAQLAPEDMPVRRTYTVRRSDLQAGTIEVDFVVHGDEGLAGPWARDAQIGSSICFSGPGGMFVPKDEFDFHFFAGDETAIPAIAASLEAMSAQMTGLVIIEVADQDDEMQLQAPAGVEVRWIHRNAAFTPETTILESSVRQIPWPGGRVQVFAHGEREVMKKLRAYFYDERGVDRRDMSLSAYWAFGRAEDAFQAEKRTEVGKIFAD</sequence>
<dbReference type="Pfam" id="PF08021">
    <property type="entry name" value="FAD_binding_9"/>
    <property type="match status" value="1"/>
</dbReference>
<dbReference type="Proteomes" id="UP000235739">
    <property type="component" value="Unassembled WGS sequence"/>
</dbReference>
<dbReference type="InterPro" id="IPR039374">
    <property type="entry name" value="SIP_fam"/>
</dbReference>
<proteinExistence type="predicted"/>